<dbReference type="AlphaFoldDB" id="G0U234"/>
<dbReference type="VEuPathDB" id="TriTrypDB:TvY486_0901600"/>
<reference evidence="2" key="1">
    <citation type="journal article" date="2012" name="Proc. Natl. Acad. Sci. U.S.A.">
        <title>Antigenic diversity is generated by distinct evolutionary mechanisms in African trypanosome species.</title>
        <authorList>
            <person name="Jackson A.P."/>
            <person name="Berry A."/>
            <person name="Aslett M."/>
            <person name="Allison H.C."/>
            <person name="Burton P."/>
            <person name="Vavrova-Anderson J."/>
            <person name="Brown R."/>
            <person name="Browne H."/>
            <person name="Corton N."/>
            <person name="Hauser H."/>
            <person name="Gamble J."/>
            <person name="Gilderthorp R."/>
            <person name="Marcello L."/>
            <person name="McQuillan J."/>
            <person name="Otto T.D."/>
            <person name="Quail M.A."/>
            <person name="Sanders M.J."/>
            <person name="van Tonder A."/>
            <person name="Ginger M.L."/>
            <person name="Field M.C."/>
            <person name="Barry J.D."/>
            <person name="Hertz-Fowler C."/>
            <person name="Berriman M."/>
        </authorList>
    </citation>
    <scope>NUCLEOTIDE SEQUENCE</scope>
    <source>
        <strain evidence="2">Y486</strain>
    </source>
</reference>
<organism evidence="2">
    <name type="scientific">Trypanosoma vivax (strain Y486)</name>
    <dbReference type="NCBI Taxonomy" id="1055687"/>
    <lineage>
        <taxon>Eukaryota</taxon>
        <taxon>Discoba</taxon>
        <taxon>Euglenozoa</taxon>
        <taxon>Kinetoplastea</taxon>
        <taxon>Metakinetoplastina</taxon>
        <taxon>Trypanosomatida</taxon>
        <taxon>Trypanosomatidae</taxon>
        <taxon>Trypanosoma</taxon>
        <taxon>Duttonella</taxon>
    </lineage>
</organism>
<feature type="region of interest" description="Disordered" evidence="1">
    <location>
        <begin position="23"/>
        <end position="56"/>
    </location>
</feature>
<evidence type="ECO:0000256" key="1">
    <source>
        <dbReference type="SAM" id="MobiDB-lite"/>
    </source>
</evidence>
<protein>
    <submittedName>
        <fullName evidence="2">Uncharacterized protein</fullName>
    </submittedName>
</protein>
<sequence length="128" mass="13747">MFVVDLLDLLADAAVLLIFNLSPAPPSDERNENEESSAFPAPYVTTSASPNSPTPRTVCSCTLRSYQSALSDNDSNMFHSSTSLILSLSPNNSSFAHFSEEDAHSLQEDVTHSGRQLANAKATLDQAT</sequence>
<feature type="compositionally biased region" description="Polar residues" evidence="1">
    <location>
        <begin position="44"/>
        <end position="56"/>
    </location>
</feature>
<dbReference type="EMBL" id="HE573025">
    <property type="protein sequence ID" value="CCC50337.1"/>
    <property type="molecule type" value="Genomic_DNA"/>
</dbReference>
<accession>G0U234</accession>
<gene>
    <name evidence="2" type="ORF">TVY486_0901600</name>
</gene>
<proteinExistence type="predicted"/>
<name>G0U234_TRYVY</name>
<evidence type="ECO:0000313" key="2">
    <source>
        <dbReference type="EMBL" id="CCC50337.1"/>
    </source>
</evidence>